<feature type="region of interest" description="Disordered" evidence="1">
    <location>
        <begin position="34"/>
        <end position="83"/>
    </location>
</feature>
<gene>
    <name evidence="3" type="ORF">GCM10007392_23180</name>
</gene>
<evidence type="ECO:0000256" key="1">
    <source>
        <dbReference type="SAM" id="MobiDB-lite"/>
    </source>
</evidence>
<dbReference type="Proteomes" id="UP000626148">
    <property type="component" value="Unassembled WGS sequence"/>
</dbReference>
<evidence type="ECO:0000256" key="2">
    <source>
        <dbReference type="SAM" id="SignalP"/>
    </source>
</evidence>
<protein>
    <submittedName>
        <fullName evidence="3">Uncharacterized protein</fullName>
    </submittedName>
</protein>
<proteinExistence type="predicted"/>
<comment type="caution">
    <text evidence="3">The sequence shown here is derived from an EMBL/GenBank/DDBJ whole genome shotgun (WGS) entry which is preliminary data.</text>
</comment>
<dbReference type="AlphaFoldDB" id="A0A918K8P0"/>
<feature type="signal peptide" evidence="2">
    <location>
        <begin position="1"/>
        <end position="17"/>
    </location>
</feature>
<feature type="chain" id="PRO_5037111434" evidence="2">
    <location>
        <begin position="18"/>
        <end position="217"/>
    </location>
</feature>
<evidence type="ECO:0000313" key="4">
    <source>
        <dbReference type="Proteomes" id="UP000626148"/>
    </source>
</evidence>
<reference evidence="3" key="1">
    <citation type="journal article" date="2014" name="Int. J. Syst. Evol. Microbiol.">
        <title>Complete genome sequence of Corynebacterium casei LMG S-19264T (=DSM 44701T), isolated from a smear-ripened cheese.</title>
        <authorList>
            <consortium name="US DOE Joint Genome Institute (JGI-PGF)"/>
            <person name="Walter F."/>
            <person name="Albersmeier A."/>
            <person name="Kalinowski J."/>
            <person name="Ruckert C."/>
        </authorList>
    </citation>
    <scope>NUCLEOTIDE SEQUENCE</scope>
    <source>
        <strain evidence="3">KCTC 22169</strain>
    </source>
</reference>
<keyword evidence="4" id="KW-1185">Reference proteome</keyword>
<name>A0A918K8P0_9GAMM</name>
<organism evidence="3 4">
    <name type="scientific">Saccharospirillum salsuginis</name>
    <dbReference type="NCBI Taxonomy" id="418750"/>
    <lineage>
        <taxon>Bacteria</taxon>
        <taxon>Pseudomonadati</taxon>
        <taxon>Pseudomonadota</taxon>
        <taxon>Gammaproteobacteria</taxon>
        <taxon>Oceanospirillales</taxon>
        <taxon>Saccharospirillaceae</taxon>
        <taxon>Saccharospirillum</taxon>
    </lineage>
</organism>
<sequence length="217" mass="23771">MPFKKSFLWVLALCVGAAVVWLRVSTVSDINPTDEATTAVGENDRKDNSKVTQARVQAVEPENDTGPEQGGEPDQATSEATESSWITLGTTSLSAQLYDFIETEKLKYVDIGGYPFDDYTDNTLRQLAQSGDVLLFDNTDAYRLEGLEEEPADIVADYFGTAAEADAVIATSRTNAEGGIHYMVLPVNKSGDDKAFYADIKRAVTLLKDERDNKAQR</sequence>
<keyword evidence="2" id="KW-0732">Signal</keyword>
<accession>A0A918K8P0</accession>
<dbReference type="EMBL" id="BMXR01000005">
    <property type="protein sequence ID" value="GGX54991.1"/>
    <property type="molecule type" value="Genomic_DNA"/>
</dbReference>
<reference evidence="3" key="2">
    <citation type="submission" date="2020-09" db="EMBL/GenBank/DDBJ databases">
        <authorList>
            <person name="Sun Q."/>
            <person name="Kim S."/>
        </authorList>
    </citation>
    <scope>NUCLEOTIDE SEQUENCE</scope>
    <source>
        <strain evidence="3">KCTC 22169</strain>
    </source>
</reference>
<evidence type="ECO:0000313" key="3">
    <source>
        <dbReference type="EMBL" id="GGX54991.1"/>
    </source>
</evidence>
<dbReference type="RefSeq" id="WP_189608710.1">
    <property type="nucleotide sequence ID" value="NZ_BMXR01000005.1"/>
</dbReference>